<dbReference type="InterPro" id="IPR001214">
    <property type="entry name" value="SET_dom"/>
</dbReference>
<dbReference type="InterPro" id="IPR044430">
    <property type="entry name" value="SETD6_SET"/>
</dbReference>
<dbReference type="InterPro" id="IPR046341">
    <property type="entry name" value="SET_dom_sf"/>
</dbReference>
<evidence type="ECO:0000256" key="3">
    <source>
        <dbReference type="ARBA" id="ARBA00022691"/>
    </source>
</evidence>
<feature type="compositionally biased region" description="Basic and acidic residues" evidence="4">
    <location>
        <begin position="196"/>
        <end position="205"/>
    </location>
</feature>
<dbReference type="Pfam" id="PF09273">
    <property type="entry name" value="Rubis-subs-bind"/>
    <property type="match status" value="1"/>
</dbReference>
<dbReference type="PANTHER" id="PTHR13271:SF34">
    <property type="entry name" value="N-LYSINE METHYLTRANSFERASE SETD6"/>
    <property type="match status" value="1"/>
</dbReference>
<dbReference type="PROSITE" id="PS50280">
    <property type="entry name" value="SET"/>
    <property type="match status" value="1"/>
</dbReference>
<evidence type="ECO:0000256" key="1">
    <source>
        <dbReference type="ARBA" id="ARBA00022603"/>
    </source>
</evidence>
<dbReference type="GO" id="GO:0016279">
    <property type="term" value="F:protein-lysine N-methyltransferase activity"/>
    <property type="evidence" value="ECO:0007669"/>
    <property type="project" value="InterPro"/>
</dbReference>
<dbReference type="InterPro" id="IPR050600">
    <property type="entry name" value="SETD3_SETD6_MTase"/>
</dbReference>
<evidence type="ECO:0000313" key="6">
    <source>
        <dbReference type="EMBL" id="KAF2768489.1"/>
    </source>
</evidence>
<protein>
    <submittedName>
        <fullName evidence="6">SET domain-containing protein</fullName>
    </submittedName>
</protein>
<feature type="region of interest" description="Disordered" evidence="4">
    <location>
        <begin position="441"/>
        <end position="465"/>
    </location>
</feature>
<dbReference type="CDD" id="cd19178">
    <property type="entry name" value="SET_SETD6"/>
    <property type="match status" value="1"/>
</dbReference>
<dbReference type="InterPro" id="IPR015353">
    <property type="entry name" value="Rubisco_LSMT_subst-bd"/>
</dbReference>
<dbReference type="Gene3D" id="3.90.1420.10">
    <property type="entry name" value="Rubisco LSMT, substrate-binding domain"/>
    <property type="match status" value="1"/>
</dbReference>
<organism evidence="6 7">
    <name type="scientific">Teratosphaeria nubilosa</name>
    <dbReference type="NCBI Taxonomy" id="161662"/>
    <lineage>
        <taxon>Eukaryota</taxon>
        <taxon>Fungi</taxon>
        <taxon>Dikarya</taxon>
        <taxon>Ascomycota</taxon>
        <taxon>Pezizomycotina</taxon>
        <taxon>Dothideomycetes</taxon>
        <taxon>Dothideomycetidae</taxon>
        <taxon>Mycosphaerellales</taxon>
        <taxon>Teratosphaeriaceae</taxon>
        <taxon>Teratosphaeria</taxon>
    </lineage>
</organism>
<proteinExistence type="predicted"/>
<dbReference type="PANTHER" id="PTHR13271">
    <property type="entry name" value="UNCHARACTERIZED PUTATIVE METHYLTRANSFERASE"/>
    <property type="match status" value="1"/>
</dbReference>
<keyword evidence="3" id="KW-0949">S-adenosyl-L-methionine</keyword>
<feature type="domain" description="SET" evidence="5">
    <location>
        <begin position="30"/>
        <end position="266"/>
    </location>
</feature>
<evidence type="ECO:0000256" key="2">
    <source>
        <dbReference type="ARBA" id="ARBA00022679"/>
    </source>
</evidence>
<gene>
    <name evidence="6" type="ORF">EJ03DRAFT_120481</name>
</gene>
<dbReference type="AlphaFoldDB" id="A0A6G1L7E7"/>
<dbReference type="InterPro" id="IPR036464">
    <property type="entry name" value="Rubisco_LSMT_subst-bd_sf"/>
</dbReference>
<dbReference type="EMBL" id="ML995844">
    <property type="protein sequence ID" value="KAF2768489.1"/>
    <property type="molecule type" value="Genomic_DNA"/>
</dbReference>
<keyword evidence="7" id="KW-1185">Reference proteome</keyword>
<reference evidence="6" key="1">
    <citation type="journal article" date="2020" name="Stud. Mycol.">
        <title>101 Dothideomycetes genomes: a test case for predicting lifestyles and emergence of pathogens.</title>
        <authorList>
            <person name="Haridas S."/>
            <person name="Albert R."/>
            <person name="Binder M."/>
            <person name="Bloem J."/>
            <person name="Labutti K."/>
            <person name="Salamov A."/>
            <person name="Andreopoulos B."/>
            <person name="Baker S."/>
            <person name="Barry K."/>
            <person name="Bills G."/>
            <person name="Bluhm B."/>
            <person name="Cannon C."/>
            <person name="Castanera R."/>
            <person name="Culley D."/>
            <person name="Daum C."/>
            <person name="Ezra D."/>
            <person name="Gonzalez J."/>
            <person name="Henrissat B."/>
            <person name="Kuo A."/>
            <person name="Liang C."/>
            <person name="Lipzen A."/>
            <person name="Lutzoni F."/>
            <person name="Magnuson J."/>
            <person name="Mondo S."/>
            <person name="Nolan M."/>
            <person name="Ohm R."/>
            <person name="Pangilinan J."/>
            <person name="Park H.-J."/>
            <person name="Ramirez L."/>
            <person name="Alfaro M."/>
            <person name="Sun H."/>
            <person name="Tritt A."/>
            <person name="Yoshinaga Y."/>
            <person name="Zwiers L.-H."/>
            <person name="Turgeon B."/>
            <person name="Goodwin S."/>
            <person name="Spatafora J."/>
            <person name="Crous P."/>
            <person name="Grigoriev I."/>
        </authorList>
    </citation>
    <scope>NUCLEOTIDE SEQUENCE</scope>
    <source>
        <strain evidence="6">CBS 116005</strain>
    </source>
</reference>
<dbReference type="SUPFAM" id="SSF82199">
    <property type="entry name" value="SET domain"/>
    <property type="match status" value="1"/>
</dbReference>
<dbReference type="OrthoDB" id="341421at2759"/>
<dbReference type="SUPFAM" id="SSF81822">
    <property type="entry name" value="RuBisCo LSMT C-terminal, substrate-binding domain"/>
    <property type="match status" value="1"/>
</dbReference>
<evidence type="ECO:0000256" key="4">
    <source>
        <dbReference type="SAM" id="MobiDB-lite"/>
    </source>
</evidence>
<evidence type="ECO:0000259" key="5">
    <source>
        <dbReference type="PROSITE" id="PS50280"/>
    </source>
</evidence>
<keyword evidence="2" id="KW-0808">Transferase</keyword>
<name>A0A6G1L7E7_9PEZI</name>
<evidence type="ECO:0000313" key="7">
    <source>
        <dbReference type="Proteomes" id="UP000799436"/>
    </source>
</evidence>
<dbReference type="GO" id="GO:0005634">
    <property type="term" value="C:nucleus"/>
    <property type="evidence" value="ECO:0007669"/>
    <property type="project" value="TreeGrafter"/>
</dbReference>
<dbReference type="Pfam" id="PF00856">
    <property type="entry name" value="SET"/>
    <property type="match status" value="1"/>
</dbReference>
<accession>A0A6G1L7E7</accession>
<dbReference type="Gene3D" id="3.90.1410.10">
    <property type="entry name" value="set domain protein methyltransferase, domain 1"/>
    <property type="match status" value="1"/>
</dbReference>
<keyword evidence="1" id="KW-0489">Methyltransferase</keyword>
<dbReference type="GO" id="GO:0032259">
    <property type="term" value="P:methylation"/>
    <property type="evidence" value="ECO:0007669"/>
    <property type="project" value="UniProtKB-KW"/>
</dbReference>
<feature type="compositionally biased region" description="Acidic residues" evidence="4">
    <location>
        <begin position="206"/>
        <end position="215"/>
    </location>
</feature>
<dbReference type="FunFam" id="3.90.1410.10:FF:000007">
    <property type="entry name" value="Ribosomal lysine N-methyltransferase 4"/>
    <property type="match status" value="1"/>
</dbReference>
<dbReference type="Proteomes" id="UP000799436">
    <property type="component" value="Unassembled WGS sequence"/>
</dbReference>
<dbReference type="SMART" id="SM00317">
    <property type="entry name" value="SET"/>
    <property type="match status" value="1"/>
</dbReference>
<sequence>MADAMEVDDFEGRSNSFLNWLKQSATSISTKIQLADLRDQSAGRGVLAKQDIAEDEVLFTVPRSSILTVDNCELPGDVKKELDDPWLSLIVAMIYQHQLGGDSRWKAYFDVLPTEFDTPMFWSDEELEYLQGSAVKEKIGKTSADEAFSTKVIPLLGQHAKFFRLDGMGNQHLLELCHRMGSTIMAYAFDLERPDLERSSSKDGEDGWEEDEGESEALPKGLVPLADMLNADADRNNARLFYEEDTVVMKSIKPIKAGEEIFNDYGPLPSADVLRRYGYTTPNYAKYDVVEVSLDFIKDHVEDGPQKLQEQDLDERIQYLDDQGVVDDAFDISRVDNEDGQFPDELCMLLNTLTLSKNEFAKLKKKDKLPKPRLEPAAARLLSDICQKRVTNYCKWSGEEAKTLEAVNSKTARRKRMALQVLKGEKEVLDEAILALSKQFSQTADSSKRKAENDVAVNGKKQRAG</sequence>
<feature type="region of interest" description="Disordered" evidence="4">
    <location>
        <begin position="196"/>
        <end position="220"/>
    </location>
</feature>